<keyword evidence="2" id="KW-1185">Reference proteome</keyword>
<dbReference type="Proteomes" id="UP000095463">
    <property type="component" value="Unassembled WGS sequence"/>
</dbReference>
<evidence type="ECO:0000313" key="1">
    <source>
        <dbReference type="EMBL" id="OEO32504.1"/>
    </source>
</evidence>
<accession>A0A1E5XVA0</accession>
<dbReference type="EMBL" id="LAJE02000071">
    <property type="protein sequence ID" value="OEO32504.1"/>
    <property type="molecule type" value="Genomic_DNA"/>
</dbReference>
<comment type="caution">
    <text evidence="1">The sequence shown here is derived from an EMBL/GenBank/DDBJ whole genome shotgun (WGS) entry which is preliminary data.</text>
</comment>
<organism evidence="1 2">
    <name type="scientific">Devosia insulae DS-56</name>
    <dbReference type="NCBI Taxonomy" id="1116389"/>
    <lineage>
        <taxon>Bacteria</taxon>
        <taxon>Pseudomonadati</taxon>
        <taxon>Pseudomonadota</taxon>
        <taxon>Alphaproteobacteria</taxon>
        <taxon>Hyphomicrobiales</taxon>
        <taxon>Devosiaceae</taxon>
        <taxon>Devosia</taxon>
    </lineage>
</organism>
<gene>
    <name evidence="1" type="ORF">VW23_011305</name>
</gene>
<protein>
    <submittedName>
        <fullName evidence="1">Uncharacterized protein</fullName>
    </submittedName>
</protein>
<dbReference type="RefSeq" id="WP_069908358.1">
    <property type="nucleotide sequence ID" value="NZ_LAJE02000071.1"/>
</dbReference>
<proteinExistence type="predicted"/>
<dbReference type="AlphaFoldDB" id="A0A1E5XVA0"/>
<sequence length="150" mass="16827">MFPDLSKFSEPEKLRKLLFNARRLGHHDYAFQIQMRIAELAGLPFSDTLEREFWTAVSYVEEVKTEATGKTTRLSGTRTKHKKYGTIRCLGDWAMDPNPSEGLDRLVEHKRAELSGEAIVLRHADKFPAEAVASAAAKLAALGVSREQVV</sequence>
<reference evidence="1 2" key="1">
    <citation type="journal article" date="2015" name="Genome Announc.">
        <title>Genome Assemblies of Three Soil-Associated Devosia species: D. insulae, D. limi, and D. soli.</title>
        <authorList>
            <person name="Hassan Y.I."/>
            <person name="Lepp D."/>
            <person name="Zhou T."/>
        </authorList>
    </citation>
    <scope>NUCLEOTIDE SEQUENCE [LARGE SCALE GENOMIC DNA]</scope>
    <source>
        <strain evidence="1 2">DS-56</strain>
    </source>
</reference>
<name>A0A1E5XVA0_9HYPH</name>
<dbReference type="OrthoDB" id="7658594at2"/>
<evidence type="ECO:0000313" key="2">
    <source>
        <dbReference type="Proteomes" id="UP000095463"/>
    </source>
</evidence>